<name>A0AAJ5X195_9CAUL</name>
<gene>
    <name evidence="1" type="ORF">P0Y50_11730</name>
</gene>
<protein>
    <submittedName>
        <fullName evidence="1">Uncharacterized protein</fullName>
    </submittedName>
</protein>
<organism evidence="1 2">
    <name type="scientific">Candidatus Brevundimonas colombiensis</name>
    <dbReference type="NCBI Taxonomy" id="3121376"/>
    <lineage>
        <taxon>Bacteria</taxon>
        <taxon>Pseudomonadati</taxon>
        <taxon>Pseudomonadota</taxon>
        <taxon>Alphaproteobacteria</taxon>
        <taxon>Caulobacterales</taxon>
        <taxon>Caulobacteraceae</taxon>
        <taxon>Brevundimonas</taxon>
    </lineage>
</organism>
<reference evidence="1" key="1">
    <citation type="submission" date="2023-03" db="EMBL/GenBank/DDBJ databases">
        <title>Andean soil-derived lignocellulolytic bacterial consortium as a source of novel taxa and putative plastic-active enzymes.</title>
        <authorList>
            <person name="Diaz-Garcia L."/>
            <person name="Chuvochina M."/>
            <person name="Feuerriegel G."/>
            <person name="Bunk B."/>
            <person name="Sproer C."/>
            <person name="Streit W.R."/>
            <person name="Rodriguez L.M."/>
            <person name="Overmann J."/>
            <person name="Jimenez D.J."/>
        </authorList>
    </citation>
    <scope>NUCLEOTIDE SEQUENCE</scope>
    <source>
        <strain evidence="1">MAG 833</strain>
    </source>
</reference>
<dbReference type="EMBL" id="CP119326">
    <property type="protein sequence ID" value="WEK39208.1"/>
    <property type="molecule type" value="Genomic_DNA"/>
</dbReference>
<dbReference type="AlphaFoldDB" id="A0AAJ5X195"/>
<dbReference type="Proteomes" id="UP001213664">
    <property type="component" value="Chromosome"/>
</dbReference>
<accession>A0AAJ5X195</accession>
<evidence type="ECO:0000313" key="1">
    <source>
        <dbReference type="EMBL" id="WEK39208.1"/>
    </source>
</evidence>
<sequence>MFPRSASTAATSYILAALPPDDLATIPGWKLKRLQEIARR</sequence>
<proteinExistence type="predicted"/>
<evidence type="ECO:0000313" key="2">
    <source>
        <dbReference type="Proteomes" id="UP001213664"/>
    </source>
</evidence>